<comment type="caution">
    <text evidence="1">The sequence shown here is derived from an EMBL/GenBank/DDBJ whole genome shotgun (WGS) entry which is preliminary data.</text>
</comment>
<sequence length="107" mass="11601">MTEADQLATSIEALIDELLSRQLAQQILLTATLGTLAATQPTGPASRLLRLPEDFISQAEKFLIPAVNDKRADMIKTHLRTFLAEARQVLDSLTAQTASSPPDQSEA</sequence>
<evidence type="ECO:0000313" key="2">
    <source>
        <dbReference type="Proteomes" id="UP000286997"/>
    </source>
</evidence>
<name>A0A437NYW2_9HYPH</name>
<accession>A0A437NYW2</accession>
<organism evidence="1 2">
    <name type="scientific">Methylobacterium oryzihabitans</name>
    <dbReference type="NCBI Taxonomy" id="2499852"/>
    <lineage>
        <taxon>Bacteria</taxon>
        <taxon>Pseudomonadati</taxon>
        <taxon>Pseudomonadota</taxon>
        <taxon>Alphaproteobacteria</taxon>
        <taxon>Hyphomicrobiales</taxon>
        <taxon>Methylobacteriaceae</taxon>
        <taxon>Methylobacterium</taxon>
    </lineage>
</organism>
<evidence type="ECO:0000313" key="1">
    <source>
        <dbReference type="EMBL" id="RVU15219.1"/>
    </source>
</evidence>
<proteinExistence type="predicted"/>
<keyword evidence="2" id="KW-1185">Reference proteome</keyword>
<dbReference type="EMBL" id="SACP01000023">
    <property type="protein sequence ID" value="RVU15219.1"/>
    <property type="molecule type" value="Genomic_DNA"/>
</dbReference>
<dbReference type="Proteomes" id="UP000286997">
    <property type="component" value="Unassembled WGS sequence"/>
</dbReference>
<gene>
    <name evidence="1" type="ORF">EOE48_20650</name>
</gene>
<reference evidence="1 2" key="1">
    <citation type="submission" date="2019-01" db="EMBL/GenBank/DDBJ databases">
        <authorList>
            <person name="Chen W.-M."/>
        </authorList>
    </citation>
    <scope>NUCLEOTIDE SEQUENCE [LARGE SCALE GENOMIC DNA]</scope>
    <source>
        <strain evidence="1 2">TER-1</strain>
    </source>
</reference>
<dbReference type="AlphaFoldDB" id="A0A437NYW2"/>
<protein>
    <submittedName>
        <fullName evidence="1">Uncharacterized protein</fullName>
    </submittedName>
</protein>
<dbReference type="RefSeq" id="WP_127732672.1">
    <property type="nucleotide sequence ID" value="NZ_SACP01000023.1"/>
</dbReference>